<comment type="subcellular location">
    <subcellularLocation>
        <location evidence="1">Membrane</location>
        <topology evidence="1">Multi-pass membrane protein</topology>
    </subcellularLocation>
</comment>
<evidence type="ECO:0000313" key="7">
    <source>
        <dbReference type="Proteomes" id="UP000504603"/>
    </source>
</evidence>
<dbReference type="GO" id="GO:0016020">
    <property type="term" value="C:membrane"/>
    <property type="evidence" value="ECO:0007669"/>
    <property type="project" value="UniProtKB-SubCell"/>
</dbReference>
<protein>
    <recommendedName>
        <fullName evidence="6">Protein DETOXIFICATION</fullName>
    </recommendedName>
    <alternativeName>
        <fullName evidence="6">Multidrug and toxic compound extrusion protein</fullName>
    </alternativeName>
</protein>
<name>A0A6J1CN76_MOMCH</name>
<feature type="transmembrane region" description="Helical" evidence="6">
    <location>
        <begin position="354"/>
        <end position="372"/>
    </location>
</feature>
<feature type="transmembrane region" description="Helical" evidence="6">
    <location>
        <begin position="312"/>
        <end position="334"/>
    </location>
</feature>
<keyword evidence="5 6" id="KW-0472">Membrane</keyword>
<feature type="transmembrane region" description="Helical" evidence="6">
    <location>
        <begin position="49"/>
        <end position="71"/>
    </location>
</feature>
<dbReference type="RefSeq" id="XP_022142776.1">
    <property type="nucleotide sequence ID" value="XM_022287084.1"/>
</dbReference>
<dbReference type="GeneID" id="111012815"/>
<evidence type="ECO:0000256" key="1">
    <source>
        <dbReference type="ARBA" id="ARBA00004141"/>
    </source>
</evidence>
<sequence length="456" mass="50489">MEDYSRAPLLEVGCAAAKEERWWKRVVVVDMEESKLQLVFALPMILTNVLYYMITLVSVMFAGQLGLSGALETLCGQAFGGKFYGKMGLHLQASCILSFFCSIIVSILWIYTEPMLVLLHQDPEISTMSAVYMKFLIPGLFAYGLLQNILRFLQTQSVVMPLVFFSAVPMLIHIAIAYGLVHWTRLGFTGAPLTASISLWISCLILAIYVLKAKRFEKSWKGFSLEAFSYSFSSLKLAIPSAAMVCLEYWAVEVMVSLAGLMPNPKTTTSLIAMCDNTQTIAYMITYGLSAAASTRVSNELRADNLDRAKTAMFATLKLSFLLPLLVVLALAFGHTTWASFFSNSTAIADEFSSMVPLLAISITLDSVQGAISGVARGCGWQHLAVYINLSSFYLVGVMMSILFWFKLRLYAKGLWIGYICGLSLQNVCLVLLVLYAKWIKMDQSVNEVNDVPLLV</sequence>
<gene>
    <name evidence="8" type="primary">LOC111012815</name>
</gene>
<dbReference type="InterPro" id="IPR045069">
    <property type="entry name" value="MATE_euk"/>
</dbReference>
<proteinExistence type="inferred from homology"/>
<evidence type="ECO:0000256" key="3">
    <source>
        <dbReference type="ARBA" id="ARBA00022692"/>
    </source>
</evidence>
<evidence type="ECO:0000313" key="8">
    <source>
        <dbReference type="RefSeq" id="XP_022142776.1"/>
    </source>
</evidence>
<dbReference type="InterPro" id="IPR002528">
    <property type="entry name" value="MATE_fam"/>
</dbReference>
<evidence type="ECO:0000256" key="4">
    <source>
        <dbReference type="ARBA" id="ARBA00022989"/>
    </source>
</evidence>
<feature type="transmembrane region" description="Helical" evidence="6">
    <location>
        <begin position="162"/>
        <end position="181"/>
    </location>
</feature>
<evidence type="ECO:0000256" key="5">
    <source>
        <dbReference type="ARBA" id="ARBA00023136"/>
    </source>
</evidence>
<evidence type="ECO:0000256" key="6">
    <source>
        <dbReference type="RuleBase" id="RU004914"/>
    </source>
</evidence>
<feature type="transmembrane region" description="Helical" evidence="6">
    <location>
        <begin position="193"/>
        <end position="211"/>
    </location>
</feature>
<feature type="transmembrane region" description="Helical" evidence="6">
    <location>
        <begin position="384"/>
        <end position="404"/>
    </location>
</feature>
<dbReference type="KEGG" id="mcha:111012815"/>
<dbReference type="GO" id="GO:1990961">
    <property type="term" value="P:xenobiotic detoxification by transmembrane export across the plasma membrane"/>
    <property type="evidence" value="ECO:0007669"/>
    <property type="project" value="InterPro"/>
</dbReference>
<keyword evidence="4 6" id="KW-1133">Transmembrane helix</keyword>
<feature type="transmembrane region" description="Helical" evidence="6">
    <location>
        <begin position="416"/>
        <end position="437"/>
    </location>
</feature>
<comment type="similarity">
    <text evidence="2 6">Belongs to the multi antimicrobial extrusion (MATE) (TC 2.A.66.1) family.</text>
</comment>
<dbReference type="GO" id="GO:0015297">
    <property type="term" value="F:antiporter activity"/>
    <property type="evidence" value="ECO:0007669"/>
    <property type="project" value="InterPro"/>
</dbReference>
<feature type="transmembrane region" description="Helical" evidence="6">
    <location>
        <begin position="131"/>
        <end position="150"/>
    </location>
</feature>
<reference evidence="8" key="1">
    <citation type="submission" date="2025-08" db="UniProtKB">
        <authorList>
            <consortium name="RefSeq"/>
        </authorList>
    </citation>
    <scope>IDENTIFICATION</scope>
    <source>
        <strain evidence="8">OHB3-1</strain>
    </source>
</reference>
<evidence type="ECO:0000256" key="2">
    <source>
        <dbReference type="ARBA" id="ARBA00010199"/>
    </source>
</evidence>
<keyword evidence="7" id="KW-1185">Reference proteome</keyword>
<dbReference type="NCBIfam" id="TIGR00797">
    <property type="entry name" value="matE"/>
    <property type="match status" value="1"/>
</dbReference>
<dbReference type="AlphaFoldDB" id="A0A6J1CN76"/>
<dbReference type="CDD" id="cd13132">
    <property type="entry name" value="MATE_eukaryotic"/>
    <property type="match status" value="1"/>
</dbReference>
<dbReference type="PANTHER" id="PTHR11206">
    <property type="entry name" value="MULTIDRUG RESISTANCE PROTEIN"/>
    <property type="match status" value="1"/>
</dbReference>
<accession>A0A6J1CN76</accession>
<feature type="transmembrane region" description="Helical" evidence="6">
    <location>
        <begin position="91"/>
        <end position="111"/>
    </location>
</feature>
<comment type="caution">
    <text evidence="6">Lacks conserved residue(s) required for the propagation of feature annotation.</text>
</comment>
<dbReference type="OrthoDB" id="2126698at2759"/>
<dbReference type="Proteomes" id="UP000504603">
    <property type="component" value="Unplaced"/>
</dbReference>
<dbReference type="GO" id="GO:0042910">
    <property type="term" value="F:xenobiotic transmembrane transporter activity"/>
    <property type="evidence" value="ECO:0007669"/>
    <property type="project" value="InterPro"/>
</dbReference>
<dbReference type="Pfam" id="PF01554">
    <property type="entry name" value="MatE"/>
    <property type="match status" value="2"/>
</dbReference>
<keyword evidence="3 6" id="KW-0812">Transmembrane</keyword>
<organism evidence="7 8">
    <name type="scientific">Momordica charantia</name>
    <name type="common">Bitter gourd</name>
    <name type="synonym">Balsam pear</name>
    <dbReference type="NCBI Taxonomy" id="3673"/>
    <lineage>
        <taxon>Eukaryota</taxon>
        <taxon>Viridiplantae</taxon>
        <taxon>Streptophyta</taxon>
        <taxon>Embryophyta</taxon>
        <taxon>Tracheophyta</taxon>
        <taxon>Spermatophyta</taxon>
        <taxon>Magnoliopsida</taxon>
        <taxon>eudicotyledons</taxon>
        <taxon>Gunneridae</taxon>
        <taxon>Pentapetalae</taxon>
        <taxon>rosids</taxon>
        <taxon>fabids</taxon>
        <taxon>Cucurbitales</taxon>
        <taxon>Cucurbitaceae</taxon>
        <taxon>Momordiceae</taxon>
        <taxon>Momordica</taxon>
    </lineage>
</organism>